<keyword evidence="5 7" id="KW-0472">Membrane</keyword>
<dbReference type="InterPro" id="IPR005498">
    <property type="entry name" value="T4SS_VirB10/TraB/TrbI"/>
</dbReference>
<dbReference type="Pfam" id="PF03743">
    <property type="entry name" value="TrbI"/>
    <property type="match status" value="1"/>
</dbReference>
<dbReference type="Gene3D" id="2.40.128.260">
    <property type="entry name" value="Type IV secretion system, VirB10/TraB/TrbI"/>
    <property type="match status" value="1"/>
</dbReference>
<dbReference type="AlphaFoldDB" id="A0AA95GGB3"/>
<keyword evidence="3 7" id="KW-0812">Transmembrane</keyword>
<organism evidence="8 9">
    <name type="scientific">Arsenophonus nasoniae</name>
    <name type="common">son-killer infecting Nasonia vitripennis</name>
    <dbReference type="NCBI Taxonomy" id="638"/>
    <lineage>
        <taxon>Bacteria</taxon>
        <taxon>Pseudomonadati</taxon>
        <taxon>Pseudomonadota</taxon>
        <taxon>Gammaproteobacteria</taxon>
        <taxon>Enterobacterales</taxon>
        <taxon>Morganellaceae</taxon>
        <taxon>Arsenophonus</taxon>
    </lineage>
</organism>
<feature type="compositionally biased region" description="Low complexity" evidence="6">
    <location>
        <begin position="144"/>
        <end position="156"/>
    </location>
</feature>
<accession>A0AA95GGB3</accession>
<dbReference type="GO" id="GO:0016020">
    <property type="term" value="C:membrane"/>
    <property type="evidence" value="ECO:0007669"/>
    <property type="project" value="UniProtKB-SubCell"/>
</dbReference>
<keyword evidence="4 7" id="KW-1133">Transmembrane helix</keyword>
<evidence type="ECO:0000256" key="7">
    <source>
        <dbReference type="SAM" id="Phobius"/>
    </source>
</evidence>
<reference evidence="8" key="1">
    <citation type="submission" date="2023-04" db="EMBL/GenBank/DDBJ databases">
        <title>Genome dynamics across the evolutionary transition to endosymbiosis.</title>
        <authorList>
            <person name="Siozios S."/>
            <person name="Nadal-Jimenez P."/>
            <person name="Azagi T."/>
            <person name="Sprong H."/>
            <person name="Frost C.L."/>
            <person name="Parratt S.R."/>
            <person name="Taylor G."/>
            <person name="Brettell L."/>
            <person name="Lew K.C."/>
            <person name="Croft L."/>
            <person name="King K.C."/>
            <person name="Brockhurst M.A."/>
            <person name="Hypsa V."/>
            <person name="Novakova E."/>
            <person name="Darby A.C."/>
            <person name="Hurst G.D.D."/>
        </authorList>
    </citation>
    <scope>NUCLEOTIDE SEQUENCE</scope>
    <source>
        <strain evidence="8">AIh</strain>
        <plasmid evidence="8">paIh5</plasmid>
    </source>
</reference>
<feature type="compositionally biased region" description="Basic and acidic residues" evidence="6">
    <location>
        <begin position="78"/>
        <end position="93"/>
    </location>
</feature>
<evidence type="ECO:0000256" key="5">
    <source>
        <dbReference type="ARBA" id="ARBA00023136"/>
    </source>
</evidence>
<sequence length="397" mass="44197">MTDKDKSKNQDDNFIVHENEIIDNKNEDLKALDRNLIHSANKRGVNKKVKAFLALVSFALVAILMLIIGLSQAFKKSDAKEVTPTKEETEPYNRDNSGNYLNNIKNDIARSITEIKDREMDKEKKAAQEKEETKEPPVILPVQNNVSSSFDNNNSSDKPLTPEQRRLQGSVLVDFHENTRNESQVNDEGDNSDFLQGATFNNGSVKKVKNRQYLLSAATSISCVLKTKIVTSYPSVTLCQITKDIYSDDGKTVLIRKGAQLQGEQTKVMQQGIARVFVNWTTVKDENINVRIDALGADSLGASGLPAWVDSHFWDRFKGAILLSFIQDAISAGTSQLAKQNNSTVNMSNTENSSKEMAKMALENSINIAPTAYVNQGEMLTVIVPRNIDFSSIFEVR</sequence>
<comment type="subcellular location">
    <subcellularLocation>
        <location evidence="1">Membrane</location>
        <topology evidence="1">Single-pass membrane protein</topology>
    </subcellularLocation>
</comment>
<evidence type="ECO:0000256" key="4">
    <source>
        <dbReference type="ARBA" id="ARBA00022989"/>
    </source>
</evidence>
<evidence type="ECO:0000313" key="8">
    <source>
        <dbReference type="EMBL" id="WGL94061.1"/>
    </source>
</evidence>
<protein>
    <submittedName>
        <fullName evidence="8">TrbI/VirB10 family protein</fullName>
    </submittedName>
</protein>
<evidence type="ECO:0000313" key="9">
    <source>
        <dbReference type="Proteomes" id="UP001177597"/>
    </source>
</evidence>
<dbReference type="EMBL" id="CP123495">
    <property type="protein sequence ID" value="WGL94061.1"/>
    <property type="molecule type" value="Genomic_DNA"/>
</dbReference>
<dbReference type="Proteomes" id="UP001177597">
    <property type="component" value="Plasmid paIh5"/>
</dbReference>
<gene>
    <name evidence="8" type="ORF">QE207_01595</name>
</gene>
<dbReference type="CDD" id="cd16429">
    <property type="entry name" value="VirB10"/>
    <property type="match status" value="1"/>
</dbReference>
<feature type="compositionally biased region" description="Basic and acidic residues" evidence="6">
    <location>
        <begin position="116"/>
        <end position="135"/>
    </location>
</feature>
<keyword evidence="8" id="KW-0614">Plasmid</keyword>
<feature type="region of interest" description="Disordered" evidence="6">
    <location>
        <begin position="116"/>
        <end position="164"/>
    </location>
</feature>
<dbReference type="RefSeq" id="WP_280628473.1">
    <property type="nucleotide sequence ID" value="NZ_CP123495.1"/>
</dbReference>
<evidence type="ECO:0000256" key="3">
    <source>
        <dbReference type="ARBA" id="ARBA00022692"/>
    </source>
</evidence>
<evidence type="ECO:0000256" key="2">
    <source>
        <dbReference type="ARBA" id="ARBA00010265"/>
    </source>
</evidence>
<comment type="similarity">
    <text evidence="2">Belongs to the TrbI/VirB10 family.</text>
</comment>
<geneLocation type="plasmid" evidence="8 9">
    <name>paIh5</name>
</geneLocation>
<proteinExistence type="inferred from homology"/>
<feature type="transmembrane region" description="Helical" evidence="7">
    <location>
        <begin position="51"/>
        <end position="74"/>
    </location>
</feature>
<feature type="region of interest" description="Disordered" evidence="6">
    <location>
        <begin position="78"/>
        <end position="101"/>
    </location>
</feature>
<name>A0AA95GGB3_9GAMM</name>
<dbReference type="InterPro" id="IPR042217">
    <property type="entry name" value="T4SS_VirB10/TrbI"/>
</dbReference>
<evidence type="ECO:0000256" key="1">
    <source>
        <dbReference type="ARBA" id="ARBA00004167"/>
    </source>
</evidence>
<evidence type="ECO:0000256" key="6">
    <source>
        <dbReference type="SAM" id="MobiDB-lite"/>
    </source>
</evidence>